<evidence type="ECO:0000313" key="3">
    <source>
        <dbReference type="Proteomes" id="UP000054560"/>
    </source>
</evidence>
<organism evidence="2 3">
    <name type="scientific">Sphaeroforma arctica JP610</name>
    <dbReference type="NCBI Taxonomy" id="667725"/>
    <lineage>
        <taxon>Eukaryota</taxon>
        <taxon>Ichthyosporea</taxon>
        <taxon>Ichthyophonida</taxon>
        <taxon>Sphaeroforma</taxon>
    </lineage>
</organism>
<proteinExistence type="predicted"/>
<dbReference type="AlphaFoldDB" id="A0A0L0F9P6"/>
<feature type="compositionally biased region" description="Basic residues" evidence="1">
    <location>
        <begin position="472"/>
        <end position="486"/>
    </location>
</feature>
<feature type="non-terminal residue" evidence="2">
    <location>
        <position position="1"/>
    </location>
</feature>
<name>A0A0L0F9P6_9EUKA</name>
<keyword evidence="3" id="KW-1185">Reference proteome</keyword>
<accession>A0A0L0F9P6</accession>
<dbReference type="RefSeq" id="XP_014146740.1">
    <property type="nucleotide sequence ID" value="XM_014291265.1"/>
</dbReference>
<protein>
    <submittedName>
        <fullName evidence="2">Uncharacterized protein</fullName>
    </submittedName>
</protein>
<gene>
    <name evidence="2" type="ORF">SARC_14602</name>
</gene>
<evidence type="ECO:0000256" key="1">
    <source>
        <dbReference type="SAM" id="MobiDB-lite"/>
    </source>
</evidence>
<dbReference type="GeneID" id="25915106"/>
<evidence type="ECO:0000313" key="2">
    <source>
        <dbReference type="EMBL" id="KNC72838.1"/>
    </source>
</evidence>
<feature type="region of interest" description="Disordered" evidence="1">
    <location>
        <begin position="451"/>
        <end position="486"/>
    </location>
</feature>
<sequence>VASASEIETFKHTSRHTGKYSDALMNKITDHNIVALWEWHTANLRGKPNAIESLSRDRLVTLNNIFNRPLQRNTQPAQLNRILNLNALQTLYRNSPIQQTEGITHNKDTQYGNMLLCTPEAFVYDQSRLADSAEPMVLRFAADPTQLSAAENEMTETRFIMMCCAAQAAHLVRVKKPKTNPTKAKQKAKTSCERAEDVGELHEVKVIEKDDQWELMCCRVIADILQVIETKFEEGTPQLLRNKEYKRTTLCQAAYKTQLMTVTEWKAMKPNRKPAWWPLARGELPRSGLYVTMVNDEHAGCTPAKCSILVGQGRLIQDRLSTETSSIHTNELTRDTVPMQKDIGRVTDPAEEAGTSRRSSVDCEEANTCANANATQWSFPIVTEAMLAQFNNIRNLANTSSVHDNASKYERCNEIMKQIKLYLTQSNKVDEYIEMQQMILAKLMNEEINNQLKNKPGGRNKRTPALHEGHHNAKRTTKKPKPNQAM</sequence>
<dbReference type="EMBL" id="KQ246438">
    <property type="protein sequence ID" value="KNC72838.1"/>
    <property type="molecule type" value="Genomic_DNA"/>
</dbReference>
<reference evidence="2 3" key="1">
    <citation type="submission" date="2011-02" db="EMBL/GenBank/DDBJ databases">
        <title>The Genome Sequence of Sphaeroforma arctica JP610.</title>
        <authorList>
            <consortium name="The Broad Institute Genome Sequencing Platform"/>
            <person name="Russ C."/>
            <person name="Cuomo C."/>
            <person name="Young S.K."/>
            <person name="Zeng Q."/>
            <person name="Gargeya S."/>
            <person name="Alvarado L."/>
            <person name="Berlin A."/>
            <person name="Chapman S.B."/>
            <person name="Chen Z."/>
            <person name="Freedman E."/>
            <person name="Gellesch M."/>
            <person name="Goldberg J."/>
            <person name="Griggs A."/>
            <person name="Gujja S."/>
            <person name="Heilman E."/>
            <person name="Heiman D."/>
            <person name="Howarth C."/>
            <person name="Mehta T."/>
            <person name="Neiman D."/>
            <person name="Pearson M."/>
            <person name="Roberts A."/>
            <person name="Saif S."/>
            <person name="Shea T."/>
            <person name="Shenoy N."/>
            <person name="Sisk P."/>
            <person name="Stolte C."/>
            <person name="Sykes S."/>
            <person name="White J."/>
            <person name="Yandava C."/>
            <person name="Burger G."/>
            <person name="Gray M.W."/>
            <person name="Holland P.W.H."/>
            <person name="King N."/>
            <person name="Lang F.B.F."/>
            <person name="Roger A.J."/>
            <person name="Ruiz-Trillo I."/>
            <person name="Haas B."/>
            <person name="Nusbaum C."/>
            <person name="Birren B."/>
        </authorList>
    </citation>
    <scope>NUCLEOTIDE SEQUENCE [LARGE SCALE GENOMIC DNA]</scope>
    <source>
        <strain evidence="2 3">JP610</strain>
    </source>
</reference>
<dbReference type="Proteomes" id="UP000054560">
    <property type="component" value="Unassembled WGS sequence"/>
</dbReference>